<dbReference type="PANTHER" id="PTHR33938">
    <property type="entry name" value="FERULOYL ESTERASE B-RELATED"/>
    <property type="match status" value="1"/>
</dbReference>
<dbReference type="RefSeq" id="WP_381348316.1">
    <property type="nucleotide sequence ID" value="NZ_JBHMCY010000047.1"/>
</dbReference>
<dbReference type="InterPro" id="IPR029058">
    <property type="entry name" value="AB_hydrolase_fold"/>
</dbReference>
<dbReference type="PANTHER" id="PTHR33938:SF8">
    <property type="entry name" value="CARBOXYLIC ESTER HYDROLASE"/>
    <property type="match status" value="1"/>
</dbReference>
<comment type="similarity">
    <text evidence="1">Belongs to the tannase family.</text>
</comment>
<reference evidence="10 11" key="1">
    <citation type="submission" date="2024-09" db="EMBL/GenBank/DDBJ databases">
        <authorList>
            <person name="Sun Q."/>
            <person name="Mori K."/>
        </authorList>
    </citation>
    <scope>NUCLEOTIDE SEQUENCE [LARGE SCALE GENOMIC DNA]</scope>
    <source>
        <strain evidence="10 11">JCM 6917</strain>
    </source>
</reference>
<evidence type="ECO:0000256" key="4">
    <source>
        <dbReference type="ARBA" id="ARBA00022729"/>
    </source>
</evidence>
<dbReference type="Gene3D" id="3.40.50.1820">
    <property type="entry name" value="alpha/beta hydrolase"/>
    <property type="match status" value="1"/>
</dbReference>
<dbReference type="Pfam" id="PF07519">
    <property type="entry name" value="Tannase"/>
    <property type="match status" value="1"/>
</dbReference>
<evidence type="ECO:0000256" key="7">
    <source>
        <dbReference type="ARBA" id="ARBA00023157"/>
    </source>
</evidence>
<name>A0ABV5N5E1_9ACTN</name>
<protein>
    <submittedName>
        <fullName evidence="10">Tannase/feruloyl esterase family alpha/beta hydrolase</fullName>
    </submittedName>
</protein>
<evidence type="ECO:0000256" key="2">
    <source>
        <dbReference type="ARBA" id="ARBA00022487"/>
    </source>
</evidence>
<evidence type="ECO:0000256" key="9">
    <source>
        <dbReference type="SAM" id="SignalP"/>
    </source>
</evidence>
<evidence type="ECO:0000313" key="10">
    <source>
        <dbReference type="EMBL" id="MFB9465487.1"/>
    </source>
</evidence>
<keyword evidence="4 9" id="KW-0732">Signal</keyword>
<keyword evidence="5 10" id="KW-0378">Hydrolase</keyword>
<keyword evidence="3" id="KW-0479">Metal-binding</keyword>
<dbReference type="InterPro" id="IPR011118">
    <property type="entry name" value="Tannase/feruloyl_esterase"/>
</dbReference>
<dbReference type="GO" id="GO:0016787">
    <property type="term" value="F:hydrolase activity"/>
    <property type="evidence" value="ECO:0007669"/>
    <property type="project" value="UniProtKB-KW"/>
</dbReference>
<keyword evidence="6" id="KW-0106">Calcium</keyword>
<comment type="caution">
    <text evidence="10">The sequence shown here is derived from an EMBL/GenBank/DDBJ whole genome shotgun (WGS) entry which is preliminary data.</text>
</comment>
<proteinExistence type="inferred from homology"/>
<evidence type="ECO:0000256" key="3">
    <source>
        <dbReference type="ARBA" id="ARBA00022723"/>
    </source>
</evidence>
<evidence type="ECO:0000256" key="1">
    <source>
        <dbReference type="ARBA" id="ARBA00006249"/>
    </source>
</evidence>
<keyword evidence="7" id="KW-1015">Disulfide bond</keyword>
<sequence>MRRRLLTVLAAGVPLAAAVYLPTASAEPRSSTDATPLNCRTTPVKAPAGTEVESVTAVRRAGGVIKGTGVLGGEVSGVPAFCEVTVTLTHPGDGDHAKVTTWLPERGWNGRFQALGGSAFLAGDNGVGLGTAVKNGYAATTTDAGVKDAVDVSWALNSEGEVNKALLENFASRSQHEAAVVGKAVVASAYDKRASYSYFTGCSTGGRQGYAEAQRYPDDYDGILADAPAINWDEYVVATLWPQVVMNNEKTYPTGCELDAFTAAAVKACDKLDGARDGLVNDASRCDFDPRRLIGTKVECDGQELTVTAADAAVVRKIWDGPRTASGTKLWAGVPVGADLKGLAATVRSDDGTVKGNPFPVPAFWVSSWLKKDPSFDVSTITYSQFTQLFEQSQAEYDGIIGTDDPDLSGFRASGGKLLTWHGQADQFIPTQGTVRYRERVERETGGARKADDFYRLFLAPGTDHCGLNGQSGSADGLAALTAWVEHGKAPRTLPATLINADGEQVERNLCAYPAVSRYQGYGDLDAASSFRCVSPFRH</sequence>
<gene>
    <name evidence="10" type="ORF">ACFF45_22955</name>
</gene>
<evidence type="ECO:0000256" key="6">
    <source>
        <dbReference type="ARBA" id="ARBA00022837"/>
    </source>
</evidence>
<evidence type="ECO:0000256" key="5">
    <source>
        <dbReference type="ARBA" id="ARBA00022801"/>
    </source>
</evidence>
<accession>A0ABV5N5E1</accession>
<evidence type="ECO:0000256" key="8">
    <source>
        <dbReference type="SAM" id="MobiDB-lite"/>
    </source>
</evidence>
<organism evidence="10 11">
    <name type="scientific">Streptomyces cinereospinus</name>
    <dbReference type="NCBI Taxonomy" id="285561"/>
    <lineage>
        <taxon>Bacteria</taxon>
        <taxon>Bacillati</taxon>
        <taxon>Actinomycetota</taxon>
        <taxon>Actinomycetes</taxon>
        <taxon>Kitasatosporales</taxon>
        <taxon>Streptomycetaceae</taxon>
        <taxon>Streptomyces</taxon>
    </lineage>
</organism>
<feature type="signal peptide" evidence="9">
    <location>
        <begin position="1"/>
        <end position="26"/>
    </location>
</feature>
<dbReference type="Proteomes" id="UP001589709">
    <property type="component" value="Unassembled WGS sequence"/>
</dbReference>
<dbReference type="SUPFAM" id="SSF53474">
    <property type="entry name" value="alpha/beta-Hydrolases"/>
    <property type="match status" value="1"/>
</dbReference>
<keyword evidence="11" id="KW-1185">Reference proteome</keyword>
<evidence type="ECO:0000313" key="11">
    <source>
        <dbReference type="Proteomes" id="UP001589709"/>
    </source>
</evidence>
<keyword evidence="2" id="KW-0719">Serine esterase</keyword>
<feature type="compositionally biased region" description="Polar residues" evidence="8">
    <location>
        <begin position="28"/>
        <end position="41"/>
    </location>
</feature>
<feature type="region of interest" description="Disordered" evidence="8">
    <location>
        <begin position="24"/>
        <end position="44"/>
    </location>
</feature>
<dbReference type="EMBL" id="JBHMCY010000047">
    <property type="protein sequence ID" value="MFB9465487.1"/>
    <property type="molecule type" value="Genomic_DNA"/>
</dbReference>
<feature type="chain" id="PRO_5046672575" evidence="9">
    <location>
        <begin position="27"/>
        <end position="539"/>
    </location>
</feature>